<keyword evidence="2" id="KW-0560">Oxidoreductase</keyword>
<dbReference type="Gene3D" id="3.90.180.10">
    <property type="entry name" value="Medium-chain alcohol dehydrogenases, catalytic domain"/>
    <property type="match status" value="1"/>
</dbReference>
<dbReference type="InterPro" id="IPR041694">
    <property type="entry name" value="ADH_N_2"/>
</dbReference>
<dbReference type="CDD" id="cd08295">
    <property type="entry name" value="double_bond_reductase_like"/>
    <property type="match status" value="1"/>
</dbReference>
<dbReference type="InterPro" id="IPR036291">
    <property type="entry name" value="NAD(P)-bd_dom_sf"/>
</dbReference>
<dbReference type="AlphaFoldDB" id="A0A921U6X8"/>
<reference evidence="4" key="2">
    <citation type="submission" date="2020-10" db="EMBL/GenBank/DDBJ databases">
        <authorList>
            <person name="Cooper E.A."/>
            <person name="Brenton Z.W."/>
            <person name="Flinn B.S."/>
            <person name="Jenkins J."/>
            <person name="Shu S."/>
            <person name="Flowers D."/>
            <person name="Luo F."/>
            <person name="Wang Y."/>
            <person name="Xia P."/>
            <person name="Barry K."/>
            <person name="Daum C."/>
            <person name="Lipzen A."/>
            <person name="Yoshinaga Y."/>
            <person name="Schmutz J."/>
            <person name="Saski C."/>
            <person name="Vermerris W."/>
            <person name="Kresovich S."/>
        </authorList>
    </citation>
    <scope>NUCLEOTIDE SEQUENCE</scope>
</reference>
<dbReference type="Gene3D" id="3.40.50.720">
    <property type="entry name" value="NAD(P)-binding Rossmann-like Domain"/>
    <property type="match status" value="1"/>
</dbReference>
<feature type="domain" description="Enoyl reductase (ER)" evidence="3">
    <location>
        <begin position="39"/>
        <end position="348"/>
    </location>
</feature>
<dbReference type="OrthoDB" id="809632at2759"/>
<evidence type="ECO:0000313" key="4">
    <source>
        <dbReference type="EMBL" id="KAG0520554.1"/>
    </source>
</evidence>
<evidence type="ECO:0000313" key="5">
    <source>
        <dbReference type="Proteomes" id="UP000807115"/>
    </source>
</evidence>
<evidence type="ECO:0000256" key="1">
    <source>
        <dbReference type="ARBA" id="ARBA00011738"/>
    </source>
</evidence>
<name>A0A921U6X8_SORBI</name>
<dbReference type="SUPFAM" id="SSF50129">
    <property type="entry name" value="GroES-like"/>
    <property type="match status" value="2"/>
</dbReference>
<dbReference type="Proteomes" id="UP000807115">
    <property type="component" value="Chromosome 8"/>
</dbReference>
<comment type="caution">
    <text evidence="4">The sequence shown here is derived from an EMBL/GenBank/DDBJ whole genome shotgun (WGS) entry which is preliminary data.</text>
</comment>
<dbReference type="SMART" id="SM00829">
    <property type="entry name" value="PKS_ER"/>
    <property type="match status" value="1"/>
</dbReference>
<dbReference type="SUPFAM" id="SSF51735">
    <property type="entry name" value="NAD(P)-binding Rossmann-fold domains"/>
    <property type="match status" value="1"/>
</dbReference>
<comment type="subunit">
    <text evidence="1">Homodimer.</text>
</comment>
<dbReference type="FunFam" id="3.40.50.720:FF:000121">
    <property type="entry name" value="Prostaglandin reductase 2"/>
    <property type="match status" value="1"/>
</dbReference>
<dbReference type="GO" id="GO:0016628">
    <property type="term" value="F:oxidoreductase activity, acting on the CH-CH group of donors, NAD or NADP as acceptor"/>
    <property type="evidence" value="ECO:0007669"/>
    <property type="project" value="InterPro"/>
</dbReference>
<dbReference type="Pfam" id="PF16884">
    <property type="entry name" value="ADH_N_2"/>
    <property type="match status" value="1"/>
</dbReference>
<evidence type="ECO:0000259" key="3">
    <source>
        <dbReference type="SMART" id="SM00829"/>
    </source>
</evidence>
<dbReference type="OMA" id="YSENIFG"/>
<protein>
    <recommendedName>
        <fullName evidence="3">Enoyl reductase (ER) domain-containing protein</fullName>
    </recommendedName>
</protein>
<dbReference type="PANTHER" id="PTHR43205">
    <property type="entry name" value="PROSTAGLANDIN REDUCTASE"/>
    <property type="match status" value="1"/>
</dbReference>
<dbReference type="InterPro" id="IPR020843">
    <property type="entry name" value="ER"/>
</dbReference>
<dbReference type="InterPro" id="IPR045010">
    <property type="entry name" value="MDR_fam"/>
</dbReference>
<accession>A0A921U6X8</accession>
<sequence>MAAAAASSADGQEVPNKRVILKRYVSGFPSEDDMEVVTGTARLAVPPGTAAMVVKNLYVSCDPYMRGRMTKHDRPSYVPDFVVGEALVNFGVCKVIASGHPDFKVGDLVWGMTGWEEYTFVPKPESFFKINHPELPLSYYTGVLGMPGLTAWAGFFDVGKPKNGDYVFVSAASGAVGQLVGQFAKLTGCYVVGSAGSDEKVSLLKSKFGFDEAFNYKKEQDLDAALRRYFPEGIDIYFENVGGRTLEAVLSNMRNHGRIPTCGMISQYNLEEPEGVHNLFQIVAKRLRMEGFIVMDYYGQYHKFEQEMAGYLKEGKITYVEDIADGLEKAPAALIGLFTGRNVGKQLVAVARE</sequence>
<dbReference type="InterPro" id="IPR013149">
    <property type="entry name" value="ADH-like_C"/>
</dbReference>
<dbReference type="InterPro" id="IPR011032">
    <property type="entry name" value="GroES-like_sf"/>
</dbReference>
<dbReference type="EMBL" id="CM027687">
    <property type="protein sequence ID" value="KAG0520554.1"/>
    <property type="molecule type" value="Genomic_DNA"/>
</dbReference>
<proteinExistence type="predicted"/>
<evidence type="ECO:0000256" key="2">
    <source>
        <dbReference type="ARBA" id="ARBA00023002"/>
    </source>
</evidence>
<organism evidence="4 5">
    <name type="scientific">Sorghum bicolor</name>
    <name type="common">Sorghum</name>
    <name type="synonym">Sorghum vulgare</name>
    <dbReference type="NCBI Taxonomy" id="4558"/>
    <lineage>
        <taxon>Eukaryota</taxon>
        <taxon>Viridiplantae</taxon>
        <taxon>Streptophyta</taxon>
        <taxon>Embryophyta</taxon>
        <taxon>Tracheophyta</taxon>
        <taxon>Spermatophyta</taxon>
        <taxon>Magnoliopsida</taxon>
        <taxon>Liliopsida</taxon>
        <taxon>Poales</taxon>
        <taxon>Poaceae</taxon>
        <taxon>PACMAD clade</taxon>
        <taxon>Panicoideae</taxon>
        <taxon>Andropogonodae</taxon>
        <taxon>Andropogoneae</taxon>
        <taxon>Sorghinae</taxon>
        <taxon>Sorghum</taxon>
    </lineage>
</organism>
<dbReference type="KEGG" id="sbi:8058160"/>
<gene>
    <name evidence="4" type="ORF">BDA96_08G084300</name>
</gene>
<dbReference type="Gramene" id="EES16901">
    <property type="protein sequence ID" value="EES16901"/>
    <property type="gene ID" value="SORBI_3008G078900"/>
</dbReference>
<reference evidence="4" key="1">
    <citation type="journal article" date="2019" name="BMC Genomics">
        <title>A new reference genome for Sorghum bicolor reveals high levels of sequence similarity between sweet and grain genotypes: implications for the genetics of sugar metabolism.</title>
        <authorList>
            <person name="Cooper E.A."/>
            <person name="Brenton Z.W."/>
            <person name="Flinn B.S."/>
            <person name="Jenkins J."/>
            <person name="Shu S."/>
            <person name="Flowers D."/>
            <person name="Luo F."/>
            <person name="Wang Y."/>
            <person name="Xia P."/>
            <person name="Barry K."/>
            <person name="Daum C."/>
            <person name="Lipzen A."/>
            <person name="Yoshinaga Y."/>
            <person name="Schmutz J."/>
            <person name="Saski C."/>
            <person name="Vermerris W."/>
            <person name="Kresovich S."/>
        </authorList>
    </citation>
    <scope>NUCLEOTIDE SEQUENCE</scope>
</reference>
<dbReference type="Pfam" id="PF00107">
    <property type="entry name" value="ADH_zinc_N"/>
    <property type="match status" value="1"/>
</dbReference>
<dbReference type="PANTHER" id="PTHR43205:SF75">
    <property type="entry name" value="OS12G0226400 PROTEIN"/>
    <property type="match status" value="1"/>
</dbReference>